<accession>Q1KL74</accession>
<dbReference type="AlphaFoldDB" id="Q1KL74"/>
<reference evidence="1" key="1">
    <citation type="journal article" date="2006" name="Appl. Environ. Microbiol.">
        <title>Isolation and characterization of a novel lipase from a metagenomic library of tidal flat sediments: evidence for a new family of bacterial lipases.</title>
        <authorList>
            <person name="Lee M.H."/>
            <person name="Lee C.H."/>
            <person name="Oh T.K."/>
            <person name="Song J.K."/>
            <person name="Yoon J.H."/>
        </authorList>
    </citation>
    <scope>NUCLEOTIDE SEQUENCE</scope>
</reference>
<organism evidence="1">
    <name type="scientific">uncultured bacterium pFosLip</name>
    <dbReference type="NCBI Taxonomy" id="380391"/>
    <lineage>
        <taxon>Bacteria</taxon>
        <taxon>environmental samples</taxon>
    </lineage>
</organism>
<protein>
    <submittedName>
        <fullName evidence="1">GTPase</fullName>
    </submittedName>
</protein>
<evidence type="ECO:0000313" key="1">
    <source>
        <dbReference type="EMBL" id="ABF18943.1"/>
    </source>
</evidence>
<reference evidence="1" key="2">
    <citation type="submission" date="2006-04" db="EMBL/GenBank/DDBJ databases">
        <authorList>
            <person name="Lee M.-H."/>
            <person name="Song J.K."/>
            <person name="Yoon J.-H."/>
        </authorList>
    </citation>
    <scope>NUCLEOTIDE SEQUENCE</scope>
</reference>
<proteinExistence type="predicted"/>
<sequence length="180" mass="19870">MLEALVQLPDPLANKPAIRLQLRLARAAQTDAALLSFEVSPAAHQSRGQVLELRQFHLQLALEAARPLRKYVENEPGPVQHTALQLPLEIALLARSQLGRGDHKFRAVLSDALRQLVQLALANEVTRIRSAPAAYDLIDNNATGRARQLGKFLTFACVGRTQEAGMDENCTFTALRSFKQ</sequence>
<dbReference type="EMBL" id="DQ478880">
    <property type="protein sequence ID" value="ABF18943.1"/>
    <property type="molecule type" value="Genomic_DNA"/>
</dbReference>
<name>Q1KL74_9BACT</name>